<gene>
    <name evidence="2" type="ORF">LCGC14_2642700</name>
</gene>
<feature type="region of interest" description="Disordered" evidence="1">
    <location>
        <begin position="72"/>
        <end position="116"/>
    </location>
</feature>
<evidence type="ECO:0000256" key="1">
    <source>
        <dbReference type="SAM" id="MobiDB-lite"/>
    </source>
</evidence>
<comment type="caution">
    <text evidence="2">The sequence shown here is derived from an EMBL/GenBank/DDBJ whole genome shotgun (WGS) entry which is preliminary data.</text>
</comment>
<name>A0A0F8ZX90_9ZZZZ</name>
<dbReference type="AlphaFoldDB" id="A0A0F8ZX90"/>
<accession>A0A0F8ZX90</accession>
<dbReference type="EMBL" id="LAZR01045616">
    <property type="protein sequence ID" value="KKK98443.1"/>
    <property type="molecule type" value="Genomic_DNA"/>
</dbReference>
<reference evidence="2" key="1">
    <citation type="journal article" date="2015" name="Nature">
        <title>Complex archaea that bridge the gap between prokaryotes and eukaryotes.</title>
        <authorList>
            <person name="Spang A."/>
            <person name="Saw J.H."/>
            <person name="Jorgensen S.L."/>
            <person name="Zaremba-Niedzwiedzka K."/>
            <person name="Martijn J."/>
            <person name="Lind A.E."/>
            <person name="van Eijk R."/>
            <person name="Schleper C."/>
            <person name="Guy L."/>
            <person name="Ettema T.J."/>
        </authorList>
    </citation>
    <scope>NUCLEOTIDE SEQUENCE</scope>
</reference>
<proteinExistence type="predicted"/>
<evidence type="ECO:0000313" key="2">
    <source>
        <dbReference type="EMBL" id="KKK98443.1"/>
    </source>
</evidence>
<sequence>MSIKDRKLKIGTKLVAQYKRTEHQATVVKGEGDKVRYRLANGKEFSSPSAAGSEVMDGVACNGWRFWSVKGSEEAKPKVRGRGGPGRPKRRKAEPDHVIASASVAPPSKQLAKPEGKSFTQRDVCPLCGETLGVKTHYHTGTDDAGFPTVLCCPCAKGIGAVCLLEGRED</sequence>
<protein>
    <submittedName>
        <fullName evidence="2">Uncharacterized protein</fullName>
    </submittedName>
</protein>
<organism evidence="2">
    <name type="scientific">marine sediment metagenome</name>
    <dbReference type="NCBI Taxonomy" id="412755"/>
    <lineage>
        <taxon>unclassified sequences</taxon>
        <taxon>metagenomes</taxon>
        <taxon>ecological metagenomes</taxon>
    </lineage>
</organism>